<keyword evidence="4" id="KW-1185">Reference proteome</keyword>
<protein>
    <recommendedName>
        <fullName evidence="5">Inclusion membrane protein A</fullName>
    </recommendedName>
</protein>
<dbReference type="SUPFAM" id="SSF103657">
    <property type="entry name" value="BAR/IMD domain-like"/>
    <property type="match status" value="1"/>
</dbReference>
<reference evidence="3 4" key="1">
    <citation type="journal article" date="2011" name="BMC Genomics">
        <title>Insight into cross-talk between intra-amoebal pathogens.</title>
        <authorList>
            <person name="Gimenez G."/>
            <person name="Bertelli C."/>
            <person name="Moliner C."/>
            <person name="Robert C."/>
            <person name="Raoult D."/>
            <person name="Fournier P.E."/>
            <person name="Greub G."/>
        </authorList>
    </citation>
    <scope>NUCLEOTIDE SEQUENCE [LARGE SCALE GENOMIC DNA]</scope>
    <source>
        <strain evidence="3 4">LLAP12</strain>
    </source>
</reference>
<dbReference type="EMBL" id="JH413829">
    <property type="protein sequence ID" value="EHL30548.1"/>
    <property type="molecule type" value="Genomic_DNA"/>
</dbReference>
<dbReference type="InterPro" id="IPR027267">
    <property type="entry name" value="AH/BAR_dom_sf"/>
</dbReference>
<evidence type="ECO:0000313" key="3">
    <source>
        <dbReference type="EMBL" id="EHL30548.1"/>
    </source>
</evidence>
<proteinExistence type="predicted"/>
<feature type="transmembrane region" description="Helical" evidence="2">
    <location>
        <begin position="87"/>
        <end position="107"/>
    </location>
</feature>
<evidence type="ECO:0008006" key="5">
    <source>
        <dbReference type="Google" id="ProtNLM"/>
    </source>
</evidence>
<keyword evidence="1" id="KW-0175">Coiled coil</keyword>
<accession>G9EQF3</accession>
<feature type="transmembrane region" description="Helical" evidence="2">
    <location>
        <begin position="62"/>
        <end position="81"/>
    </location>
</feature>
<organism evidence="3 4">
    <name type="scientific">Legionella drancourtii LLAP12</name>
    <dbReference type="NCBI Taxonomy" id="658187"/>
    <lineage>
        <taxon>Bacteria</taxon>
        <taxon>Pseudomonadati</taxon>
        <taxon>Pseudomonadota</taxon>
        <taxon>Gammaproteobacteria</taxon>
        <taxon>Legionellales</taxon>
        <taxon>Legionellaceae</taxon>
        <taxon>Legionella</taxon>
    </lineage>
</organism>
<sequence length="394" mass="44186">MTPDLQTETNPTQPKPEHLQQIITTHQHLTQIQKDLEDAIDSFAANQSVLARIAAYWAKIPLWVQVSSGLAVLIPLIVLSITLQLAALLTLSIFALLAYTVGSYLLFDYHQNSTQSTNKFKTIIVNFSDLLVNLIDLIDALHAQFKTEVDQLAVENMNLTNNVSRLNSEINQLTGKIATLNTTEGELRVVRDGLNKTLEELKGTSGAQSVVLQQTQAQLNEVQQKYEQNHSTLSERIEELETLRSKLETDLKIAKNLANTLSDTVTVFTGTLRFNEEQRTLFLAKLHTFIDDEKLQFDQITQRMLETQKNLTSTLEETRSSNNHYAQMIEYQDSLIKKLEKVSEITDKLIVPKAQGIDNSITALKHCGVFSGSAASAQASNELLFPETRVLQVH</sequence>
<dbReference type="AlphaFoldDB" id="G9EQF3"/>
<keyword evidence="2" id="KW-1133">Transmembrane helix</keyword>
<evidence type="ECO:0000256" key="2">
    <source>
        <dbReference type="SAM" id="Phobius"/>
    </source>
</evidence>
<dbReference type="InParanoid" id="G9EQF3"/>
<name>G9EQF3_9GAMM</name>
<keyword evidence="2" id="KW-0812">Transmembrane</keyword>
<feature type="coiled-coil region" evidence="1">
    <location>
        <begin position="142"/>
        <end position="183"/>
    </location>
</feature>
<evidence type="ECO:0000313" key="4">
    <source>
        <dbReference type="Proteomes" id="UP000002770"/>
    </source>
</evidence>
<dbReference type="eggNOG" id="COG1196">
    <property type="taxonomic scope" value="Bacteria"/>
</dbReference>
<dbReference type="HOGENOM" id="CLU_053121_0_0_6"/>
<gene>
    <name evidence="3" type="ORF">LDG_7500</name>
</gene>
<evidence type="ECO:0000256" key="1">
    <source>
        <dbReference type="SAM" id="Coils"/>
    </source>
</evidence>
<dbReference type="RefSeq" id="WP_006871408.1">
    <property type="nucleotide sequence ID" value="NZ_JH413829.1"/>
</dbReference>
<dbReference type="OrthoDB" id="9820423at2"/>
<feature type="coiled-coil region" evidence="1">
    <location>
        <begin position="212"/>
        <end position="257"/>
    </location>
</feature>
<dbReference type="Proteomes" id="UP000002770">
    <property type="component" value="Unassembled WGS sequence"/>
</dbReference>
<keyword evidence="2" id="KW-0472">Membrane</keyword>